<dbReference type="InterPro" id="IPR018181">
    <property type="entry name" value="Heat_shock_70_CS"/>
</dbReference>
<evidence type="ECO:0000256" key="2">
    <source>
        <dbReference type="ARBA" id="ARBA00022741"/>
    </source>
</evidence>
<accession>A0A6N0JHW4</accession>
<gene>
    <name evidence="5" type="ORF">FOC81_07870</name>
</gene>
<protein>
    <submittedName>
        <fullName evidence="5">Molecular chaperone HscC</fullName>
    </submittedName>
</protein>
<evidence type="ECO:0000313" key="5">
    <source>
        <dbReference type="EMBL" id="QKQ46613.1"/>
    </source>
</evidence>
<name>A0A6N0JHW4_ACHDE</name>
<dbReference type="InterPro" id="IPR043129">
    <property type="entry name" value="ATPase_NBD"/>
</dbReference>
<dbReference type="InterPro" id="IPR029047">
    <property type="entry name" value="HSP70_peptide-bd_sf"/>
</dbReference>
<evidence type="ECO:0000313" key="6">
    <source>
        <dbReference type="Proteomes" id="UP000509782"/>
    </source>
</evidence>
<dbReference type="EMBL" id="CP054569">
    <property type="protein sequence ID" value="QKQ46613.1"/>
    <property type="molecule type" value="Genomic_DNA"/>
</dbReference>
<keyword evidence="2 4" id="KW-0547">Nucleotide-binding</keyword>
<dbReference type="PROSITE" id="PS00329">
    <property type="entry name" value="HSP70_2"/>
    <property type="match status" value="1"/>
</dbReference>
<dbReference type="SUPFAM" id="SSF100920">
    <property type="entry name" value="Heat shock protein 70kD (HSP70), peptide-binding domain"/>
    <property type="match status" value="1"/>
</dbReference>
<reference evidence="5 6" key="1">
    <citation type="submission" date="2020-05" db="EMBL/GenBank/DDBJ databases">
        <title>FDA dAtabase for Regulatory Grade micrObial Sequences (FDA-ARGOS): Supporting development and validation of Infectious Disease Dx tests.</title>
        <authorList>
            <person name="Sproer C."/>
            <person name="Gronow S."/>
            <person name="Severitt S."/>
            <person name="Schroder I."/>
            <person name="Tallon L."/>
            <person name="Sadzewicz L."/>
            <person name="Zhao X."/>
            <person name="Vavikolanu K."/>
            <person name="Mehta A."/>
            <person name="Aluvathingal J."/>
            <person name="Nadendla S."/>
            <person name="Myers T."/>
            <person name="Yan Y."/>
            <person name="Sichtig H."/>
        </authorList>
    </citation>
    <scope>NUCLEOTIDE SEQUENCE [LARGE SCALE GENOMIC DNA]</scope>
    <source>
        <strain evidence="5 6">FDAARGOS_787</strain>
    </source>
</reference>
<dbReference type="Gene3D" id="3.30.420.40">
    <property type="match status" value="2"/>
</dbReference>
<dbReference type="GO" id="GO:0140662">
    <property type="term" value="F:ATP-dependent protein folding chaperone"/>
    <property type="evidence" value="ECO:0007669"/>
    <property type="project" value="InterPro"/>
</dbReference>
<dbReference type="OrthoDB" id="9766019at2"/>
<dbReference type="InterPro" id="IPR013126">
    <property type="entry name" value="Hsp_70_fam"/>
</dbReference>
<dbReference type="Pfam" id="PF00012">
    <property type="entry name" value="HSP70"/>
    <property type="match status" value="1"/>
</dbReference>
<dbReference type="SUPFAM" id="SSF53067">
    <property type="entry name" value="Actin-like ATPase domain"/>
    <property type="match status" value="2"/>
</dbReference>
<dbReference type="PROSITE" id="PS01036">
    <property type="entry name" value="HSP70_3"/>
    <property type="match status" value="1"/>
</dbReference>
<keyword evidence="3 4" id="KW-0067">ATP-binding</keyword>
<dbReference type="PRINTS" id="PR00301">
    <property type="entry name" value="HEATSHOCK70"/>
</dbReference>
<sequence length="576" mass="63099">MIIGIDLGTTNSLVALWQDGKPRLVPNPLGNYLTPSCVSLDEDGSVLVGEAARERLQTHPERTAALFKRHMGSDKSFTLGGKAFRAEELSSLVLRALKADAEAVLGQAVTEAVISVPAYFSDTQRKATRDAGELAGLKVERLVNEPTAAALAYGLHQSEDETQFLVFDLGGGTFDVSVLELFEGVMEVRATAGDNFLGGEDFVNEIVQKFFDTHALPAAAREDSRFMQQLLAQAESAKRQLSAQPEASVAVRWQDREYALALSQDLLAQLSAPLLARLRMPVERSLRDANIKSADIATVVLAGGATRMPLVRQLVTRMFGRFPNAEMDPDQVVAAGAAVMAGLKMKDQALEEVVMTDVCPYTLGISTVRTMGAGQQLPGQFSPIIERNTIVPVSRQETYFPMQDGQDEVELEIYQGESRLVRDNILLGTLRVPLPRRPREECAFDVRFTYDVNGLLEVEAMLQSGGATRRTVIQGGGARMSDADIQRRLAELAQLKIHPREHAVNRVLLAQAERVYQMTRGGDREALAGEILLFEQALATQEERAVARGRERLRRVVDILERAAVFAPGFDPSDGE</sequence>
<evidence type="ECO:0000256" key="4">
    <source>
        <dbReference type="RuleBase" id="RU003322"/>
    </source>
</evidence>
<comment type="similarity">
    <text evidence="1 4">Belongs to the heat shock protein 70 family.</text>
</comment>
<dbReference type="Gene3D" id="2.60.34.10">
    <property type="entry name" value="Substrate Binding Domain Of DNAk, Chain A, domain 1"/>
    <property type="match status" value="1"/>
</dbReference>
<evidence type="ECO:0000256" key="1">
    <source>
        <dbReference type="ARBA" id="ARBA00007381"/>
    </source>
</evidence>
<dbReference type="Proteomes" id="UP000509782">
    <property type="component" value="Chromosome"/>
</dbReference>
<dbReference type="PANTHER" id="PTHR19375">
    <property type="entry name" value="HEAT SHOCK PROTEIN 70KDA"/>
    <property type="match status" value="1"/>
</dbReference>
<evidence type="ECO:0000256" key="3">
    <source>
        <dbReference type="ARBA" id="ARBA00022840"/>
    </source>
</evidence>
<dbReference type="PROSITE" id="PS00297">
    <property type="entry name" value="HSP70_1"/>
    <property type="match status" value="1"/>
</dbReference>
<organism evidence="5 6">
    <name type="scientific">Achromobacter denitrificans</name>
    <name type="common">Alcaligenes denitrificans</name>
    <dbReference type="NCBI Taxonomy" id="32002"/>
    <lineage>
        <taxon>Bacteria</taxon>
        <taxon>Pseudomonadati</taxon>
        <taxon>Pseudomonadota</taxon>
        <taxon>Betaproteobacteria</taxon>
        <taxon>Burkholderiales</taxon>
        <taxon>Alcaligenaceae</taxon>
        <taxon>Achromobacter</taxon>
    </lineage>
</organism>
<dbReference type="AlphaFoldDB" id="A0A6N0JHW4"/>
<dbReference type="Gene3D" id="3.90.640.10">
    <property type="entry name" value="Actin, Chain A, domain 4"/>
    <property type="match status" value="1"/>
</dbReference>
<dbReference type="GO" id="GO:0005524">
    <property type="term" value="F:ATP binding"/>
    <property type="evidence" value="ECO:0007669"/>
    <property type="project" value="UniProtKB-KW"/>
</dbReference>
<dbReference type="RefSeq" id="WP_088447503.1">
    <property type="nucleotide sequence ID" value="NZ_BLWG01000713.1"/>
</dbReference>
<dbReference type="FunFam" id="3.30.420.40:FF:000144">
    <property type="entry name" value="Molecular chaperone HscC"/>
    <property type="match status" value="1"/>
</dbReference>
<proteinExistence type="inferred from homology"/>